<accession>A0A268QVZ9</accession>
<proteinExistence type="predicted"/>
<evidence type="ECO:0000313" key="1">
    <source>
        <dbReference type="EMBL" id="PAF11696.1"/>
    </source>
</evidence>
<protein>
    <submittedName>
        <fullName evidence="1">Uncharacterized protein</fullName>
    </submittedName>
</protein>
<dbReference type="AlphaFoldDB" id="A0A268QVZ9"/>
<dbReference type="Proteomes" id="UP000216133">
    <property type="component" value="Unassembled WGS sequence"/>
</dbReference>
<sequence>VEQPFSGTSVEVELTTDVTSTLYDLMNAGYEPHFALVYGDVTKQLIELGRLLKLETNVFI</sequence>
<dbReference type="EMBL" id="NPBS01000878">
    <property type="protein sequence ID" value="PAF11696.1"/>
    <property type="molecule type" value="Genomic_DNA"/>
</dbReference>
<comment type="caution">
    <text evidence="1">The sequence shown here is derived from an EMBL/GenBank/DDBJ whole genome shotgun (WGS) entry which is preliminary data.</text>
</comment>
<feature type="non-terminal residue" evidence="1">
    <location>
        <position position="1"/>
    </location>
</feature>
<reference evidence="1 2" key="1">
    <citation type="submission" date="2017-07" db="EMBL/GenBank/DDBJ databases">
        <title>Isolation and whole genome analysis of endospore-forming bacteria from heroin.</title>
        <authorList>
            <person name="Kalinowski J."/>
            <person name="Ahrens B."/>
            <person name="Al-Dilaimi A."/>
            <person name="Winkler A."/>
            <person name="Wibberg D."/>
            <person name="Schleenbecker U."/>
            <person name="Ruckert C."/>
            <person name="Wolfel R."/>
            <person name="Grass G."/>
        </authorList>
    </citation>
    <scope>NUCLEOTIDE SEQUENCE [LARGE SCALE GENOMIC DNA]</scope>
    <source>
        <strain evidence="1 2">7523-2</strain>
    </source>
</reference>
<evidence type="ECO:0000313" key="2">
    <source>
        <dbReference type="Proteomes" id="UP000216133"/>
    </source>
</evidence>
<name>A0A268QVZ9_SHOCL</name>
<organism evidence="1 2">
    <name type="scientific">Shouchella clausii</name>
    <name type="common">Alkalihalobacillus clausii</name>
    <dbReference type="NCBI Taxonomy" id="79880"/>
    <lineage>
        <taxon>Bacteria</taxon>
        <taxon>Bacillati</taxon>
        <taxon>Bacillota</taxon>
        <taxon>Bacilli</taxon>
        <taxon>Bacillales</taxon>
        <taxon>Bacillaceae</taxon>
        <taxon>Shouchella</taxon>
    </lineage>
</organism>
<gene>
    <name evidence="1" type="ORF">CHH61_25910</name>
</gene>